<feature type="signal peptide" evidence="1">
    <location>
        <begin position="1"/>
        <end position="23"/>
    </location>
</feature>
<dbReference type="AlphaFoldDB" id="A0A936YYL9"/>
<sequence length="870" mass="88593">MKTKRNLIAAAVLCSLAATPAWAVLERMGPVNKAPTVGGFPAWFQDKTGVALEFCDPSTQAELDGGWCLLLPGDVHIPESFPTNFFDEHFYYAAGNTLLDAANGFRGVLVVALETAFANGAVVDGDQIAFGRLRVDLRPLPFDGDYRVITPFSDTTYLSQSAGARIFETIDIGTGCPATFECALNATVGPFLLASAVAGGAEVPPIPDLRTAPPGTDPFYDALLAAGGGATADAGTGKKYLADPARIGTVTGSPLPDFTAFNTDGTSALRNHNTFRVEVRAPSPTHDGAVFYTLDGESNFSLMGRLMGGALDGKVAGGRAVYKADATGTVTALDVFTTGAPTTQARVPAQPQQIAVQPILAFYDQPCAGAITVDPVTGATTINPPPYSAPAGTPHTMLVTGTDYWAQSQPGGLPPSHVCVVDQTARNAAGQVVPSYSLRTVTDEVTIATAAFDGTNNGTLSVTATSSDPTAVLTLAGYGPALPAGSGTAVGKGAGTGLELAGSSATVSGLQAPPSVVQVVSTKGGTGRRDTDTSTGTTVLFGVPTANADVATVNEDCSPVSAAACPVGQGVTIDLLANDTISLNGTTSSLRNVVTNNLGTVVVTAQPGRLGTATVSADGILTYVPNPNANGTDSISYSVSVNGQPSNQSQATITITPVNDAPVAGNISVGAVVGKQNTINLIGASTDPDGNADVRDAVILTWPAQLGAQPNPLNGVISYTPAAAGTFSFQYQVKDVAGLLSANTATGTVAVAPNEIITFGKHQFQQNKNRWTVDGTDNIIQGQTITIVYENGLLKGASAPCNGTTTNPNCVIGTSPVSGLGTWGIDKVGVSGALNPKAGATVWTTPPTFIRAFSTLPSLGGTIAIDIVFK</sequence>
<evidence type="ECO:0000256" key="1">
    <source>
        <dbReference type="SAM" id="SignalP"/>
    </source>
</evidence>
<evidence type="ECO:0008006" key="4">
    <source>
        <dbReference type="Google" id="ProtNLM"/>
    </source>
</evidence>
<name>A0A936YYL9_9BURK</name>
<keyword evidence="1" id="KW-0732">Signal</keyword>
<evidence type="ECO:0000313" key="2">
    <source>
        <dbReference type="EMBL" id="MBL0391853.1"/>
    </source>
</evidence>
<proteinExistence type="predicted"/>
<organism evidence="2 3">
    <name type="scientific">Ramlibacter monticola</name>
    <dbReference type="NCBI Taxonomy" id="1926872"/>
    <lineage>
        <taxon>Bacteria</taxon>
        <taxon>Pseudomonadati</taxon>
        <taxon>Pseudomonadota</taxon>
        <taxon>Betaproteobacteria</taxon>
        <taxon>Burkholderiales</taxon>
        <taxon>Comamonadaceae</taxon>
        <taxon>Ramlibacter</taxon>
    </lineage>
</organism>
<comment type="caution">
    <text evidence="2">The sequence shown here is derived from an EMBL/GenBank/DDBJ whole genome shotgun (WGS) entry which is preliminary data.</text>
</comment>
<protein>
    <recommendedName>
        <fullName evidence="4">Tandem-95 repeat protein</fullName>
    </recommendedName>
</protein>
<feature type="chain" id="PRO_5037439060" description="Tandem-95 repeat protein" evidence="1">
    <location>
        <begin position="24"/>
        <end position="870"/>
    </location>
</feature>
<dbReference type="Pfam" id="PF17963">
    <property type="entry name" value="Big_9"/>
    <property type="match status" value="2"/>
</dbReference>
<dbReference type="Proteomes" id="UP000599109">
    <property type="component" value="Unassembled WGS sequence"/>
</dbReference>
<dbReference type="Gene3D" id="2.60.40.3440">
    <property type="match status" value="1"/>
</dbReference>
<evidence type="ECO:0000313" key="3">
    <source>
        <dbReference type="Proteomes" id="UP000599109"/>
    </source>
</evidence>
<keyword evidence="3" id="KW-1185">Reference proteome</keyword>
<dbReference type="EMBL" id="JAEQNE010000002">
    <property type="protein sequence ID" value="MBL0391853.1"/>
    <property type="molecule type" value="Genomic_DNA"/>
</dbReference>
<dbReference type="RefSeq" id="WP_201674455.1">
    <property type="nucleotide sequence ID" value="NZ_JAEQNE010000002.1"/>
</dbReference>
<reference evidence="2 3" key="1">
    <citation type="journal article" date="2017" name="Int. J. Syst. Evol. Microbiol.">
        <title>Ramlibacter monticola sp. nov., isolated from forest soil.</title>
        <authorList>
            <person name="Chaudhary D.K."/>
            <person name="Kim J."/>
        </authorList>
    </citation>
    <scope>NUCLEOTIDE SEQUENCE [LARGE SCALE GENOMIC DNA]</scope>
    <source>
        <strain evidence="2 3">KACC 19175</strain>
    </source>
</reference>
<gene>
    <name evidence="2" type="ORF">JJ685_12005</name>
</gene>
<accession>A0A936YYL9</accession>